<name>A0A1H1QK11_9ACTN</name>
<accession>A0A1H1QK11</accession>
<dbReference type="InterPro" id="IPR025241">
    <property type="entry name" value="DUF4190"/>
</dbReference>
<feature type="compositionally biased region" description="Basic and acidic residues" evidence="1">
    <location>
        <begin position="20"/>
        <end position="29"/>
    </location>
</feature>
<evidence type="ECO:0000256" key="1">
    <source>
        <dbReference type="SAM" id="MobiDB-lite"/>
    </source>
</evidence>
<dbReference type="AlphaFoldDB" id="A0A1H1QK11"/>
<keyword evidence="2" id="KW-0472">Membrane</keyword>
<dbReference type="STRING" id="642780.SAMN04488570_1438"/>
<keyword evidence="2" id="KW-1133">Transmembrane helix</keyword>
<protein>
    <recommendedName>
        <fullName evidence="3">DUF4190 domain-containing protein</fullName>
    </recommendedName>
</protein>
<feature type="domain" description="DUF4190" evidence="3">
    <location>
        <begin position="65"/>
        <end position="130"/>
    </location>
</feature>
<dbReference type="Pfam" id="PF13828">
    <property type="entry name" value="DUF4190"/>
    <property type="match status" value="1"/>
</dbReference>
<evidence type="ECO:0000256" key="2">
    <source>
        <dbReference type="SAM" id="Phobius"/>
    </source>
</evidence>
<dbReference type="RefSeq" id="WP_091727750.1">
    <property type="nucleotide sequence ID" value="NZ_LT629757.1"/>
</dbReference>
<feature type="region of interest" description="Disordered" evidence="1">
    <location>
        <begin position="1"/>
        <end position="58"/>
    </location>
</feature>
<evidence type="ECO:0000259" key="3">
    <source>
        <dbReference type="Pfam" id="PF13828"/>
    </source>
</evidence>
<sequence>MSNDYPPYGSGQEPTGGPHDPTRPGDRPVDQPGYGATPPPPPPPGTPGPYGAPDGYPQPQQTSPLAIVSLVTGILGVLCCNFFVLSIAAVVTGVIGRKQIAQSGGRQKGDGLAKAGLVLGIVGLVLGVVLFVLNIVFGWNSGEINLG</sequence>
<keyword evidence="5" id="KW-1185">Reference proteome</keyword>
<evidence type="ECO:0000313" key="4">
    <source>
        <dbReference type="EMBL" id="SDS23790.1"/>
    </source>
</evidence>
<dbReference type="OrthoDB" id="4872372at2"/>
<gene>
    <name evidence="4" type="ORF">SAMN04488570_1438</name>
</gene>
<feature type="compositionally biased region" description="Pro residues" evidence="1">
    <location>
        <begin position="37"/>
        <end position="47"/>
    </location>
</feature>
<dbReference type="EMBL" id="LT629757">
    <property type="protein sequence ID" value="SDS23790.1"/>
    <property type="molecule type" value="Genomic_DNA"/>
</dbReference>
<proteinExistence type="predicted"/>
<feature type="transmembrane region" description="Helical" evidence="2">
    <location>
        <begin position="116"/>
        <end position="139"/>
    </location>
</feature>
<dbReference type="Proteomes" id="UP000198859">
    <property type="component" value="Chromosome I"/>
</dbReference>
<feature type="transmembrane region" description="Helical" evidence="2">
    <location>
        <begin position="65"/>
        <end position="95"/>
    </location>
</feature>
<reference evidence="5" key="1">
    <citation type="submission" date="2016-10" db="EMBL/GenBank/DDBJ databases">
        <authorList>
            <person name="Varghese N."/>
            <person name="Submissions S."/>
        </authorList>
    </citation>
    <scope>NUCLEOTIDE SEQUENCE [LARGE SCALE GENOMIC DNA]</scope>
    <source>
        <strain evidence="5">DSM 22127</strain>
    </source>
</reference>
<organism evidence="4 5">
    <name type="scientific">Nocardioides scoriae</name>
    <dbReference type="NCBI Taxonomy" id="642780"/>
    <lineage>
        <taxon>Bacteria</taxon>
        <taxon>Bacillati</taxon>
        <taxon>Actinomycetota</taxon>
        <taxon>Actinomycetes</taxon>
        <taxon>Propionibacteriales</taxon>
        <taxon>Nocardioidaceae</taxon>
        <taxon>Nocardioides</taxon>
    </lineage>
</organism>
<feature type="compositionally biased region" description="Low complexity" evidence="1">
    <location>
        <begin position="49"/>
        <end position="58"/>
    </location>
</feature>
<keyword evidence="2" id="KW-0812">Transmembrane</keyword>
<evidence type="ECO:0000313" key="5">
    <source>
        <dbReference type="Proteomes" id="UP000198859"/>
    </source>
</evidence>